<reference evidence="6 7" key="1">
    <citation type="submission" date="2015-09" db="EMBL/GenBank/DDBJ databases">
        <title>Draft genome of the parasitic nematode Teladorsagia circumcincta isolate WARC Sus (inbred).</title>
        <authorList>
            <person name="Mitreva M."/>
        </authorList>
    </citation>
    <scope>NUCLEOTIDE SEQUENCE [LARGE SCALE GENOMIC DNA]</scope>
    <source>
        <strain evidence="6 7">S</strain>
    </source>
</reference>
<dbReference type="Pfam" id="PF01979">
    <property type="entry name" value="Amidohydro_1"/>
    <property type="match status" value="1"/>
</dbReference>
<dbReference type="PANTHER" id="PTHR11647:SF1">
    <property type="entry name" value="COLLAPSIN RESPONSE MEDIATOR PROTEIN"/>
    <property type="match status" value="1"/>
</dbReference>
<comment type="cofactor">
    <cofactor evidence="1">
        <name>Zn(2+)</name>
        <dbReference type="ChEBI" id="CHEBI:29105"/>
    </cofactor>
</comment>
<dbReference type="SUPFAM" id="SSF51338">
    <property type="entry name" value="Composite domain of metallo-dependent hydrolases"/>
    <property type="match status" value="1"/>
</dbReference>
<dbReference type="EC" id="3.5.2.2" evidence="4"/>
<dbReference type="GO" id="GO:0004157">
    <property type="term" value="F:dihydropyrimidinase activity"/>
    <property type="evidence" value="ECO:0007669"/>
    <property type="project" value="UniProtKB-EC"/>
</dbReference>
<proteinExistence type="inferred from homology"/>
<feature type="non-terminal residue" evidence="6">
    <location>
        <position position="1"/>
    </location>
</feature>
<evidence type="ECO:0000313" key="7">
    <source>
        <dbReference type="Proteomes" id="UP000230423"/>
    </source>
</evidence>
<dbReference type="InterPro" id="IPR011059">
    <property type="entry name" value="Metal-dep_hydrolase_composite"/>
</dbReference>
<evidence type="ECO:0000256" key="4">
    <source>
        <dbReference type="ARBA" id="ARBA00039113"/>
    </source>
</evidence>
<dbReference type="FunFam" id="3.20.20.140:FF:000174">
    <property type="entry name" value="Dihydropyrimidinase-related protein 2"/>
    <property type="match status" value="1"/>
</dbReference>
<sequence>APVTSNWLQINELVRRAHFQLYVMEKKFSEVAPSISAENGVQVLDATGKMVIPGGIDPHTHMQLPFMGKVAVDDFYQGTRAALAGGTTMIIDFVIPSKDSTPLAAYKQWREWADPK</sequence>
<accession>A0A2G9TPC1</accession>
<dbReference type="InterPro" id="IPR050378">
    <property type="entry name" value="Metallo-dep_Hydrolases_sf"/>
</dbReference>
<comment type="catalytic activity">
    <reaction evidence="3">
        <text>5,6-dihydrouracil + H2O = 3-(carbamoylamino)propanoate + H(+)</text>
        <dbReference type="Rhea" id="RHEA:16121"/>
        <dbReference type="ChEBI" id="CHEBI:11892"/>
        <dbReference type="ChEBI" id="CHEBI:15377"/>
        <dbReference type="ChEBI" id="CHEBI:15378"/>
        <dbReference type="ChEBI" id="CHEBI:15901"/>
        <dbReference type="EC" id="3.5.2.2"/>
    </reaction>
</comment>
<dbReference type="InterPro" id="IPR006680">
    <property type="entry name" value="Amidohydro-rel"/>
</dbReference>
<dbReference type="Proteomes" id="UP000230423">
    <property type="component" value="Unassembled WGS sequence"/>
</dbReference>
<dbReference type="AlphaFoldDB" id="A0A2G9TPC1"/>
<dbReference type="GO" id="GO:0006208">
    <property type="term" value="P:pyrimidine nucleobase catabolic process"/>
    <property type="evidence" value="ECO:0007669"/>
    <property type="project" value="TreeGrafter"/>
</dbReference>
<dbReference type="GO" id="GO:0005829">
    <property type="term" value="C:cytosol"/>
    <property type="evidence" value="ECO:0007669"/>
    <property type="project" value="TreeGrafter"/>
</dbReference>
<dbReference type="Gene3D" id="2.30.40.10">
    <property type="entry name" value="Urease, subunit C, domain 1"/>
    <property type="match status" value="1"/>
</dbReference>
<evidence type="ECO:0000313" key="6">
    <source>
        <dbReference type="EMBL" id="PIO59844.1"/>
    </source>
</evidence>
<dbReference type="EMBL" id="KZ356780">
    <property type="protein sequence ID" value="PIO59844.1"/>
    <property type="molecule type" value="Genomic_DNA"/>
</dbReference>
<dbReference type="InterPro" id="IPR032466">
    <property type="entry name" value="Metal_Hydrolase"/>
</dbReference>
<dbReference type="OrthoDB" id="10258955at2759"/>
<evidence type="ECO:0000256" key="2">
    <source>
        <dbReference type="ARBA" id="ARBA00008829"/>
    </source>
</evidence>
<dbReference type="Gene3D" id="3.20.20.140">
    <property type="entry name" value="Metal-dependent hydrolases"/>
    <property type="match status" value="1"/>
</dbReference>
<dbReference type="PANTHER" id="PTHR11647">
    <property type="entry name" value="HYDRANTOINASE/DIHYDROPYRIMIDINASE FAMILY MEMBER"/>
    <property type="match status" value="1"/>
</dbReference>
<organism evidence="6 7">
    <name type="scientific">Teladorsagia circumcincta</name>
    <name type="common">Brown stomach worm</name>
    <name type="synonym">Ostertagia circumcincta</name>
    <dbReference type="NCBI Taxonomy" id="45464"/>
    <lineage>
        <taxon>Eukaryota</taxon>
        <taxon>Metazoa</taxon>
        <taxon>Ecdysozoa</taxon>
        <taxon>Nematoda</taxon>
        <taxon>Chromadorea</taxon>
        <taxon>Rhabditida</taxon>
        <taxon>Rhabditina</taxon>
        <taxon>Rhabditomorpha</taxon>
        <taxon>Strongyloidea</taxon>
        <taxon>Trichostrongylidae</taxon>
        <taxon>Teladorsagia</taxon>
    </lineage>
</organism>
<protein>
    <recommendedName>
        <fullName evidence="4">dihydropyrimidinase</fullName>
        <ecNumber evidence="4">3.5.2.2</ecNumber>
    </recommendedName>
</protein>
<keyword evidence="7" id="KW-1185">Reference proteome</keyword>
<evidence type="ECO:0000256" key="3">
    <source>
        <dbReference type="ARBA" id="ARBA00036696"/>
    </source>
</evidence>
<evidence type="ECO:0000256" key="1">
    <source>
        <dbReference type="ARBA" id="ARBA00001947"/>
    </source>
</evidence>
<feature type="non-terminal residue" evidence="6">
    <location>
        <position position="116"/>
    </location>
</feature>
<evidence type="ECO:0000259" key="5">
    <source>
        <dbReference type="Pfam" id="PF01979"/>
    </source>
</evidence>
<name>A0A2G9TPC1_TELCI</name>
<comment type="similarity">
    <text evidence="2">Belongs to the metallo-dependent hydrolases superfamily. Hydantoinase/dihydropyrimidinase family.</text>
</comment>
<dbReference type="SUPFAM" id="SSF51556">
    <property type="entry name" value="Metallo-dependent hydrolases"/>
    <property type="match status" value="1"/>
</dbReference>
<gene>
    <name evidence="6" type="ORF">TELCIR_18680</name>
</gene>
<feature type="domain" description="Amidohydrolase-related" evidence="5">
    <location>
        <begin position="50"/>
        <end position="96"/>
    </location>
</feature>